<evidence type="ECO:0008006" key="4">
    <source>
        <dbReference type="Google" id="ProtNLM"/>
    </source>
</evidence>
<comment type="caution">
    <text evidence="2">The sequence shown here is derived from an EMBL/GenBank/DDBJ whole genome shotgun (WGS) entry which is preliminary data.</text>
</comment>
<gene>
    <name evidence="2" type="ORF">ACI2L5_18190</name>
</gene>
<evidence type="ECO:0000256" key="1">
    <source>
        <dbReference type="SAM" id="SignalP"/>
    </source>
</evidence>
<evidence type="ECO:0000313" key="3">
    <source>
        <dbReference type="Proteomes" id="UP001620295"/>
    </source>
</evidence>
<proteinExistence type="predicted"/>
<dbReference type="Proteomes" id="UP001620295">
    <property type="component" value="Unassembled WGS sequence"/>
</dbReference>
<dbReference type="EMBL" id="JBJDQH010000006">
    <property type="protein sequence ID" value="MFK4266851.1"/>
    <property type="molecule type" value="Genomic_DNA"/>
</dbReference>
<feature type="chain" id="PRO_5047464295" description="Secreted protein" evidence="1">
    <location>
        <begin position="30"/>
        <end position="139"/>
    </location>
</feature>
<organism evidence="2 3">
    <name type="scientific">Streptomyces milbemycinicus</name>
    <dbReference type="NCBI Taxonomy" id="476552"/>
    <lineage>
        <taxon>Bacteria</taxon>
        <taxon>Bacillati</taxon>
        <taxon>Actinomycetota</taxon>
        <taxon>Actinomycetes</taxon>
        <taxon>Kitasatosporales</taxon>
        <taxon>Streptomycetaceae</taxon>
        <taxon>Streptomyces</taxon>
    </lineage>
</organism>
<reference evidence="2 3" key="1">
    <citation type="submission" date="2024-11" db="EMBL/GenBank/DDBJ databases">
        <title>The Natural Products Discovery Center: Release of the First 8490 Sequenced Strains for Exploring Actinobacteria Biosynthetic Diversity.</title>
        <authorList>
            <person name="Kalkreuter E."/>
            <person name="Kautsar S.A."/>
            <person name="Yang D."/>
            <person name="Bader C.D."/>
            <person name="Teijaro C.N."/>
            <person name="Fluegel L."/>
            <person name="Davis C.M."/>
            <person name="Simpson J.R."/>
            <person name="Lauterbach L."/>
            <person name="Steele A.D."/>
            <person name="Gui C."/>
            <person name="Meng S."/>
            <person name="Li G."/>
            <person name="Viehrig K."/>
            <person name="Ye F."/>
            <person name="Su P."/>
            <person name="Kiefer A.F."/>
            <person name="Nichols A."/>
            <person name="Cepeda A.J."/>
            <person name="Yan W."/>
            <person name="Fan B."/>
            <person name="Jiang Y."/>
            <person name="Adhikari A."/>
            <person name="Zheng C.-J."/>
            <person name="Schuster L."/>
            <person name="Cowan T.M."/>
            <person name="Smanski M.J."/>
            <person name="Chevrette M.G."/>
            <person name="De Carvalho L.P.S."/>
            <person name="Shen B."/>
        </authorList>
    </citation>
    <scope>NUCLEOTIDE SEQUENCE [LARGE SCALE GENOMIC DNA]</scope>
    <source>
        <strain evidence="2 3">NPDC020863</strain>
    </source>
</reference>
<accession>A0ABW8LLQ3</accession>
<sequence>MKYRKTLAAFAVAIAAAGAPLLTAPTASAAPTATTADWWDEQMHTNDSDPGGRVRFKADGDKVELCDIEADGWKVNLTIVHGYTGNVVDRMSVGGNGSCVTHTAANGHDLTENQHYYFQIYLSKSGTPLDYDDSSDWVA</sequence>
<protein>
    <recommendedName>
        <fullName evidence="4">Secreted protein</fullName>
    </recommendedName>
</protein>
<dbReference type="RefSeq" id="WP_358703739.1">
    <property type="nucleotide sequence ID" value="NZ_JBFACG010000013.1"/>
</dbReference>
<evidence type="ECO:0000313" key="2">
    <source>
        <dbReference type="EMBL" id="MFK4266851.1"/>
    </source>
</evidence>
<name>A0ABW8LLQ3_9ACTN</name>
<keyword evidence="1" id="KW-0732">Signal</keyword>
<feature type="signal peptide" evidence="1">
    <location>
        <begin position="1"/>
        <end position="29"/>
    </location>
</feature>
<keyword evidence="3" id="KW-1185">Reference proteome</keyword>